<name>A0A917E6D1_9SPHN</name>
<dbReference type="Proteomes" id="UP000635071">
    <property type="component" value="Unassembled WGS sequence"/>
</dbReference>
<accession>A0A917E6D1</accession>
<dbReference type="PANTHER" id="PTHR33337">
    <property type="entry name" value="GFA DOMAIN-CONTAINING PROTEIN"/>
    <property type="match status" value="1"/>
</dbReference>
<comment type="similarity">
    <text evidence="1">Belongs to the Gfa family.</text>
</comment>
<dbReference type="GO" id="GO:0046872">
    <property type="term" value="F:metal ion binding"/>
    <property type="evidence" value="ECO:0007669"/>
    <property type="project" value="UniProtKB-KW"/>
</dbReference>
<keyword evidence="3" id="KW-0862">Zinc</keyword>
<dbReference type="Pfam" id="PF04828">
    <property type="entry name" value="GFA"/>
    <property type="match status" value="1"/>
</dbReference>
<dbReference type="PANTHER" id="PTHR33337:SF40">
    <property type="entry name" value="CENP-V_GFA DOMAIN-CONTAINING PROTEIN-RELATED"/>
    <property type="match status" value="1"/>
</dbReference>
<feature type="domain" description="CENP-V/GFA" evidence="5">
    <location>
        <begin position="4"/>
        <end position="114"/>
    </location>
</feature>
<organism evidence="6 7">
    <name type="scientific">Sandarakinorhabdus glacialis</name>
    <dbReference type="NCBI Taxonomy" id="1614636"/>
    <lineage>
        <taxon>Bacteria</taxon>
        <taxon>Pseudomonadati</taxon>
        <taxon>Pseudomonadota</taxon>
        <taxon>Alphaproteobacteria</taxon>
        <taxon>Sphingomonadales</taxon>
        <taxon>Sphingosinicellaceae</taxon>
        <taxon>Sandarakinorhabdus</taxon>
    </lineage>
</organism>
<gene>
    <name evidence="6" type="ORF">GCM10011529_14410</name>
</gene>
<evidence type="ECO:0000256" key="2">
    <source>
        <dbReference type="ARBA" id="ARBA00022723"/>
    </source>
</evidence>
<comment type="caution">
    <text evidence="6">The sequence shown here is derived from an EMBL/GenBank/DDBJ whole genome shotgun (WGS) entry which is preliminary data.</text>
</comment>
<evidence type="ECO:0000256" key="4">
    <source>
        <dbReference type="ARBA" id="ARBA00023239"/>
    </source>
</evidence>
<evidence type="ECO:0000256" key="1">
    <source>
        <dbReference type="ARBA" id="ARBA00005495"/>
    </source>
</evidence>
<reference evidence="6" key="2">
    <citation type="submission" date="2020-09" db="EMBL/GenBank/DDBJ databases">
        <authorList>
            <person name="Sun Q."/>
            <person name="Zhou Y."/>
        </authorList>
    </citation>
    <scope>NUCLEOTIDE SEQUENCE</scope>
    <source>
        <strain evidence="6">CGMCC 1.15519</strain>
    </source>
</reference>
<evidence type="ECO:0000313" key="6">
    <source>
        <dbReference type="EMBL" id="GGE09163.1"/>
    </source>
</evidence>
<evidence type="ECO:0000259" key="5">
    <source>
        <dbReference type="PROSITE" id="PS51891"/>
    </source>
</evidence>
<dbReference type="AlphaFoldDB" id="A0A917E6D1"/>
<dbReference type="Gene3D" id="3.90.1590.10">
    <property type="entry name" value="glutathione-dependent formaldehyde- activating enzyme (gfa)"/>
    <property type="match status" value="1"/>
</dbReference>
<keyword evidence="7" id="KW-1185">Reference proteome</keyword>
<proteinExistence type="inferred from homology"/>
<dbReference type="RefSeq" id="WP_188762262.1">
    <property type="nucleotide sequence ID" value="NZ_BMJM01000004.1"/>
</dbReference>
<protein>
    <submittedName>
        <fullName evidence="6">Aldehyde-activating protein</fullName>
    </submittedName>
</protein>
<keyword evidence="2" id="KW-0479">Metal-binding</keyword>
<evidence type="ECO:0000256" key="3">
    <source>
        <dbReference type="ARBA" id="ARBA00022833"/>
    </source>
</evidence>
<dbReference type="GO" id="GO:0016846">
    <property type="term" value="F:carbon-sulfur lyase activity"/>
    <property type="evidence" value="ECO:0007669"/>
    <property type="project" value="InterPro"/>
</dbReference>
<dbReference type="EMBL" id="BMJM01000004">
    <property type="protein sequence ID" value="GGE09163.1"/>
    <property type="molecule type" value="Genomic_DNA"/>
</dbReference>
<dbReference type="InterPro" id="IPR006913">
    <property type="entry name" value="CENP-V/GFA"/>
</dbReference>
<keyword evidence="4" id="KW-0456">Lyase</keyword>
<reference evidence="6" key="1">
    <citation type="journal article" date="2014" name="Int. J. Syst. Evol. Microbiol.">
        <title>Complete genome sequence of Corynebacterium casei LMG S-19264T (=DSM 44701T), isolated from a smear-ripened cheese.</title>
        <authorList>
            <consortium name="US DOE Joint Genome Institute (JGI-PGF)"/>
            <person name="Walter F."/>
            <person name="Albersmeier A."/>
            <person name="Kalinowski J."/>
            <person name="Ruckert C."/>
        </authorList>
    </citation>
    <scope>NUCLEOTIDE SEQUENCE</scope>
    <source>
        <strain evidence="6">CGMCC 1.15519</strain>
    </source>
</reference>
<dbReference type="InterPro" id="IPR011057">
    <property type="entry name" value="Mss4-like_sf"/>
</dbReference>
<evidence type="ECO:0000313" key="7">
    <source>
        <dbReference type="Proteomes" id="UP000635071"/>
    </source>
</evidence>
<dbReference type="SUPFAM" id="SSF51316">
    <property type="entry name" value="Mss4-like"/>
    <property type="match status" value="1"/>
</dbReference>
<sequence>MTLRTATCRCGQFRAACTGDPVRVSVCHCLECQKRSGSAFAYQARWPDDQVEQTGDFREWSRIGDSGESATFRFCPTCGATVTYTNQGLPDLTAVAVGAFADPHFPPPEYSVYEGRKHQWLAVLGNGIAHFD</sequence>
<dbReference type="PROSITE" id="PS51891">
    <property type="entry name" value="CENP_V_GFA"/>
    <property type="match status" value="1"/>
</dbReference>